<protein>
    <recommendedName>
        <fullName evidence="4">Outer membrane protein assembly factor BamE</fullName>
    </recommendedName>
</protein>
<evidence type="ECO:0000256" key="5">
    <source>
        <dbReference type="SAM" id="MobiDB-lite"/>
    </source>
</evidence>
<comment type="function">
    <text evidence="4">Part of the outer membrane protein assembly complex, which is involved in assembly and insertion of beta-barrel proteins into the outer membrane.</text>
</comment>
<dbReference type="PANTHER" id="PTHR37482:SF1">
    <property type="entry name" value="OUTER MEMBRANE PROTEIN ASSEMBLY FACTOR BAME"/>
    <property type="match status" value="1"/>
</dbReference>
<feature type="domain" description="Outer membrane protein assembly factor BamE" evidence="6">
    <location>
        <begin position="33"/>
        <end position="100"/>
    </location>
</feature>
<name>A0A9E8JQV8_9GAMM</name>
<sequence>MLTRSLILTSLLGFATLSGCVFPGVFKLNVQQGNIVTQDMLDKLQPGMTERQVIFVMGNPVLRNPYETRRWDYLYTLEERDTITQNYRISLFFDNAGRFTHYTGTLPAKEIQEEDQLDSLPREQASPNTVPEDL</sequence>
<evidence type="ECO:0000256" key="1">
    <source>
        <dbReference type="ARBA" id="ARBA00022729"/>
    </source>
</evidence>
<accession>A0A9E8JQV8</accession>
<dbReference type="AlphaFoldDB" id="A0A9E8JQV8"/>
<evidence type="ECO:0000256" key="4">
    <source>
        <dbReference type="HAMAP-Rule" id="MF_00925"/>
    </source>
</evidence>
<dbReference type="Pfam" id="PF04355">
    <property type="entry name" value="BamE"/>
    <property type="match status" value="1"/>
</dbReference>
<dbReference type="InterPro" id="IPR007450">
    <property type="entry name" value="BamE_dom"/>
</dbReference>
<gene>
    <name evidence="4 7" type="primary">bamE</name>
    <name evidence="7" type="ORF">GJQ55_03165</name>
</gene>
<comment type="subunit">
    <text evidence="4">Part of the Bam complex.</text>
</comment>
<keyword evidence="3 4" id="KW-0998">Cell outer membrane</keyword>
<feature type="compositionally biased region" description="Polar residues" evidence="5">
    <location>
        <begin position="125"/>
        <end position="134"/>
    </location>
</feature>
<evidence type="ECO:0000313" key="7">
    <source>
        <dbReference type="EMBL" id="QQD23543.1"/>
    </source>
</evidence>
<organism evidence="7 8">
    <name type="scientific">Venatoribacter cucullus</name>
    <dbReference type="NCBI Taxonomy" id="2661630"/>
    <lineage>
        <taxon>Bacteria</taxon>
        <taxon>Pseudomonadati</taxon>
        <taxon>Pseudomonadota</taxon>
        <taxon>Gammaproteobacteria</taxon>
        <taxon>Oceanospirillales</taxon>
        <taxon>Oceanospirillaceae</taxon>
        <taxon>Venatoribacter</taxon>
    </lineage>
</organism>
<dbReference type="EMBL" id="CP046056">
    <property type="protein sequence ID" value="QQD23543.1"/>
    <property type="molecule type" value="Genomic_DNA"/>
</dbReference>
<dbReference type="GO" id="GO:1990063">
    <property type="term" value="C:Bam protein complex"/>
    <property type="evidence" value="ECO:0007669"/>
    <property type="project" value="TreeGrafter"/>
</dbReference>
<comment type="similarity">
    <text evidence="4">Belongs to the BamE family.</text>
</comment>
<dbReference type="InterPro" id="IPR026592">
    <property type="entry name" value="BamE"/>
</dbReference>
<dbReference type="PANTHER" id="PTHR37482">
    <property type="entry name" value="OUTER MEMBRANE PROTEIN ASSEMBLY FACTOR BAME"/>
    <property type="match status" value="1"/>
</dbReference>
<dbReference type="GO" id="GO:0051205">
    <property type="term" value="P:protein insertion into membrane"/>
    <property type="evidence" value="ECO:0007669"/>
    <property type="project" value="UniProtKB-UniRule"/>
</dbReference>
<reference evidence="7 8" key="1">
    <citation type="submission" date="2019-11" db="EMBL/GenBank/DDBJ databases">
        <title>Venatorbacter sp. nov. a predator of Campylobacter and other Gram-negative bacteria.</title>
        <authorList>
            <person name="Saeedi A."/>
            <person name="Cummings N.J."/>
            <person name="Connerton I.F."/>
            <person name="Connerton P.L."/>
        </authorList>
    </citation>
    <scope>NUCLEOTIDE SEQUENCE [LARGE SCALE GENOMIC DNA]</scope>
    <source>
        <strain evidence="7">XL5</strain>
    </source>
</reference>
<feature type="region of interest" description="Disordered" evidence="5">
    <location>
        <begin position="112"/>
        <end position="134"/>
    </location>
</feature>
<comment type="subcellular location">
    <subcellularLocation>
        <location evidence="4">Cell outer membrane</location>
        <topology evidence="4">Lipid-anchor</topology>
    </subcellularLocation>
</comment>
<dbReference type="PROSITE" id="PS51257">
    <property type="entry name" value="PROKAR_LIPOPROTEIN"/>
    <property type="match status" value="1"/>
</dbReference>
<evidence type="ECO:0000259" key="6">
    <source>
        <dbReference type="Pfam" id="PF04355"/>
    </source>
</evidence>
<dbReference type="KEGG" id="vcw:GJQ55_03165"/>
<evidence type="ECO:0000256" key="2">
    <source>
        <dbReference type="ARBA" id="ARBA00023136"/>
    </source>
</evidence>
<proteinExistence type="inferred from homology"/>
<dbReference type="HAMAP" id="MF_00925">
    <property type="entry name" value="OM_assembly_BamE"/>
    <property type="match status" value="1"/>
</dbReference>
<evidence type="ECO:0000313" key="8">
    <source>
        <dbReference type="Proteomes" id="UP000596074"/>
    </source>
</evidence>
<evidence type="ECO:0000256" key="3">
    <source>
        <dbReference type="ARBA" id="ARBA00023237"/>
    </source>
</evidence>
<keyword evidence="8" id="KW-1185">Reference proteome</keyword>
<keyword evidence="2 4" id="KW-0472">Membrane</keyword>
<dbReference type="InterPro" id="IPR037873">
    <property type="entry name" value="BamE-like"/>
</dbReference>
<dbReference type="GO" id="GO:0043165">
    <property type="term" value="P:Gram-negative-bacterium-type cell outer membrane assembly"/>
    <property type="evidence" value="ECO:0007669"/>
    <property type="project" value="UniProtKB-UniRule"/>
</dbReference>
<dbReference type="Proteomes" id="UP000596074">
    <property type="component" value="Chromosome"/>
</dbReference>
<dbReference type="GO" id="GO:0030674">
    <property type="term" value="F:protein-macromolecule adaptor activity"/>
    <property type="evidence" value="ECO:0007669"/>
    <property type="project" value="TreeGrafter"/>
</dbReference>
<keyword evidence="4" id="KW-0449">Lipoprotein</keyword>
<dbReference type="Gene3D" id="3.30.1450.10">
    <property type="match status" value="1"/>
</dbReference>
<keyword evidence="4" id="KW-0564">Palmitate</keyword>
<keyword evidence="1 4" id="KW-0732">Signal</keyword>